<keyword evidence="4" id="KW-0378">Hydrolase</keyword>
<evidence type="ECO:0000256" key="4">
    <source>
        <dbReference type="ARBA" id="ARBA00022801"/>
    </source>
</evidence>
<accession>A0ABR7NSR2</accession>
<evidence type="ECO:0000313" key="8">
    <source>
        <dbReference type="Proteomes" id="UP000647491"/>
    </source>
</evidence>
<feature type="domain" description="Nudix hydrolase" evidence="6">
    <location>
        <begin position="181"/>
        <end position="330"/>
    </location>
</feature>
<dbReference type="CDD" id="cd04692">
    <property type="entry name" value="NUDIX_Hydrolase"/>
    <property type="match status" value="1"/>
</dbReference>
<evidence type="ECO:0000259" key="6">
    <source>
        <dbReference type="PROSITE" id="PS51462"/>
    </source>
</evidence>
<dbReference type="PANTHER" id="PTHR43758:SF2">
    <property type="entry name" value="OXIDIZED PURINE NUCLEOSIDE TRIPHOSPHATE HYDROLASE"/>
    <property type="match status" value="1"/>
</dbReference>
<dbReference type="PROSITE" id="PS51462">
    <property type="entry name" value="NUDIX"/>
    <property type="match status" value="2"/>
</dbReference>
<organism evidence="7 8">
    <name type="scientific">Enterocloster hominis</name>
    <name type="common">ex Liu et al. 2021</name>
    <dbReference type="NCBI Taxonomy" id="2763663"/>
    <lineage>
        <taxon>Bacteria</taxon>
        <taxon>Bacillati</taxon>
        <taxon>Bacillota</taxon>
        <taxon>Clostridia</taxon>
        <taxon>Lachnospirales</taxon>
        <taxon>Lachnospiraceae</taxon>
        <taxon>Enterocloster</taxon>
    </lineage>
</organism>
<dbReference type="InterPro" id="IPR003562">
    <property type="entry name" value="Mutator_MutX_prot"/>
</dbReference>
<feature type="domain" description="Nudix hydrolase" evidence="6">
    <location>
        <begin position="1"/>
        <end position="128"/>
    </location>
</feature>
<protein>
    <submittedName>
        <fullName evidence="7">NUDIX domain-containing protein</fullName>
    </submittedName>
</protein>
<evidence type="ECO:0000256" key="3">
    <source>
        <dbReference type="ARBA" id="ARBA00022723"/>
    </source>
</evidence>
<dbReference type="InterPro" id="IPR020084">
    <property type="entry name" value="NUDIX_hydrolase_CS"/>
</dbReference>
<comment type="caution">
    <text evidence="7">The sequence shown here is derived from an EMBL/GenBank/DDBJ whole genome shotgun (WGS) entry which is preliminary data.</text>
</comment>
<proteinExistence type="inferred from homology"/>
<keyword evidence="3" id="KW-0479">Metal-binding</keyword>
<dbReference type="PROSITE" id="PS00893">
    <property type="entry name" value="NUDIX_BOX"/>
    <property type="match status" value="1"/>
</dbReference>
<name>A0ABR7NSR2_9FIRM</name>
<evidence type="ECO:0000256" key="2">
    <source>
        <dbReference type="ARBA" id="ARBA00005582"/>
    </source>
</evidence>
<dbReference type="InterPro" id="IPR000086">
    <property type="entry name" value="NUDIX_hydrolase_dom"/>
</dbReference>
<dbReference type="EMBL" id="JACRTJ010000018">
    <property type="protein sequence ID" value="MBC8599160.1"/>
    <property type="molecule type" value="Genomic_DNA"/>
</dbReference>
<dbReference type="PANTHER" id="PTHR43758">
    <property type="entry name" value="7,8-DIHYDRO-8-OXOGUANINE TRIPHOSPHATASE"/>
    <property type="match status" value="1"/>
</dbReference>
<evidence type="ECO:0000256" key="1">
    <source>
        <dbReference type="ARBA" id="ARBA00001946"/>
    </source>
</evidence>
<dbReference type="Pfam" id="PF00293">
    <property type="entry name" value="NUDIX"/>
    <property type="match status" value="2"/>
</dbReference>
<evidence type="ECO:0000313" key="7">
    <source>
        <dbReference type="EMBL" id="MBC8599160.1"/>
    </source>
</evidence>
<sequence>MRLTTLCYLEQDGKYLMLHRIVKKNDVNKDKWIGIGGKFEPGESPEDCVLREAREETGFLLTSYRLRGIVTFLFNDQEAEYMFLYTADGFTGQPVSCDEGTLEWVPKEEIDRLNLWEGDRIFFRLMDEGEPFFSLKLHYYGNRLSEAVLNGVPMELLDVLDEGGDPSGLVRERSMVHERGDYHRTSHVWVVREKPDGSHEVLLQKRSSRKDSFAGCYDISSAGHIPAGDGYLQSARRELKEELGITASEEELEFAGFFESQYEGDFYGKPFINREKAAVYVYRRPVEAERLELQADEVESVRWMDLEKACQAAKTQADGFCLQEGELLLLKKWLSEHTERSGGTSGPEAD</sequence>
<keyword evidence="5" id="KW-0460">Magnesium</keyword>
<dbReference type="SUPFAM" id="SSF55811">
    <property type="entry name" value="Nudix"/>
    <property type="match status" value="2"/>
</dbReference>
<dbReference type="CDD" id="cd18886">
    <property type="entry name" value="NUDIX_MutT_Nudt1"/>
    <property type="match status" value="1"/>
</dbReference>
<dbReference type="InterPro" id="IPR015797">
    <property type="entry name" value="NUDIX_hydrolase-like_dom_sf"/>
</dbReference>
<reference evidence="7 8" key="1">
    <citation type="submission" date="2020-08" db="EMBL/GenBank/DDBJ databases">
        <title>Genome public.</title>
        <authorList>
            <person name="Liu C."/>
            <person name="Sun Q."/>
        </authorList>
    </citation>
    <scope>NUCLEOTIDE SEQUENCE [LARGE SCALE GENOMIC DNA]</scope>
    <source>
        <strain evidence="7 8">BX10</strain>
    </source>
</reference>
<evidence type="ECO:0000256" key="5">
    <source>
        <dbReference type="ARBA" id="ARBA00022842"/>
    </source>
</evidence>
<gene>
    <name evidence="7" type="ORF">H8708_07950</name>
</gene>
<keyword evidence="8" id="KW-1185">Reference proteome</keyword>
<comment type="cofactor">
    <cofactor evidence="1">
        <name>Mg(2+)</name>
        <dbReference type="ChEBI" id="CHEBI:18420"/>
    </cofactor>
</comment>
<dbReference type="Proteomes" id="UP000647491">
    <property type="component" value="Unassembled WGS sequence"/>
</dbReference>
<dbReference type="RefSeq" id="WP_262427498.1">
    <property type="nucleotide sequence ID" value="NZ_JACRTJ010000018.1"/>
</dbReference>
<dbReference type="Gene3D" id="3.90.79.10">
    <property type="entry name" value="Nucleoside Triphosphate Pyrophosphohydrolase"/>
    <property type="match status" value="2"/>
</dbReference>
<dbReference type="PRINTS" id="PR01402">
    <property type="entry name" value="MUTATORMUTX"/>
</dbReference>
<comment type="similarity">
    <text evidence="2">Belongs to the Nudix hydrolase family.</text>
</comment>